<keyword evidence="3" id="KW-1185">Reference proteome</keyword>
<protein>
    <submittedName>
        <fullName evidence="2">Uncharacterized protein</fullName>
    </submittedName>
</protein>
<dbReference type="EMBL" id="BMAU01021280">
    <property type="protein sequence ID" value="GFY08482.1"/>
    <property type="molecule type" value="Genomic_DNA"/>
</dbReference>
<evidence type="ECO:0000313" key="3">
    <source>
        <dbReference type="Proteomes" id="UP000887159"/>
    </source>
</evidence>
<gene>
    <name evidence="2" type="ORF">TNCV_1358861</name>
</gene>
<reference evidence="2" key="1">
    <citation type="submission" date="2020-08" db="EMBL/GenBank/DDBJ databases">
        <title>Multicomponent nature underlies the extraordinary mechanical properties of spider dragline silk.</title>
        <authorList>
            <person name="Kono N."/>
            <person name="Nakamura H."/>
            <person name="Mori M."/>
            <person name="Yoshida Y."/>
            <person name="Ohtoshi R."/>
            <person name="Malay A.D."/>
            <person name="Moran D.A.P."/>
            <person name="Tomita M."/>
            <person name="Numata K."/>
            <person name="Arakawa K."/>
        </authorList>
    </citation>
    <scope>NUCLEOTIDE SEQUENCE</scope>
</reference>
<evidence type="ECO:0000256" key="1">
    <source>
        <dbReference type="SAM" id="MobiDB-lite"/>
    </source>
</evidence>
<evidence type="ECO:0000313" key="2">
    <source>
        <dbReference type="EMBL" id="GFY08482.1"/>
    </source>
</evidence>
<feature type="compositionally biased region" description="Basic and acidic residues" evidence="1">
    <location>
        <begin position="124"/>
        <end position="140"/>
    </location>
</feature>
<comment type="caution">
    <text evidence="2">The sequence shown here is derived from an EMBL/GenBank/DDBJ whole genome shotgun (WGS) entry which is preliminary data.</text>
</comment>
<name>A0A8X6V860_TRICX</name>
<proteinExistence type="predicted"/>
<feature type="region of interest" description="Disordered" evidence="1">
    <location>
        <begin position="24"/>
        <end position="50"/>
    </location>
</feature>
<dbReference type="AlphaFoldDB" id="A0A8X6V860"/>
<feature type="region of interest" description="Disordered" evidence="1">
    <location>
        <begin position="73"/>
        <end position="140"/>
    </location>
</feature>
<accession>A0A8X6V860</accession>
<organism evidence="2 3">
    <name type="scientific">Trichonephila clavipes</name>
    <name type="common">Golden silk orbweaver</name>
    <name type="synonym">Nephila clavipes</name>
    <dbReference type="NCBI Taxonomy" id="2585209"/>
    <lineage>
        <taxon>Eukaryota</taxon>
        <taxon>Metazoa</taxon>
        <taxon>Ecdysozoa</taxon>
        <taxon>Arthropoda</taxon>
        <taxon>Chelicerata</taxon>
        <taxon>Arachnida</taxon>
        <taxon>Araneae</taxon>
        <taxon>Araneomorphae</taxon>
        <taxon>Entelegynae</taxon>
        <taxon>Araneoidea</taxon>
        <taxon>Nephilidae</taxon>
        <taxon>Trichonephila</taxon>
    </lineage>
</organism>
<sequence>MDLRCQGGDHFFDHNPLKYLKQTTPKSPKLTRNAPGVTKMESLHRSRARGTPIQGITQCYIIAEVPVPLQFLPPPEKPHLLPTKPTLQHKAPSLPDKELRDVTSSQSPEMVKLDLARRKKKQQKRENGRTEKRDRGERDC</sequence>
<dbReference type="Proteomes" id="UP000887159">
    <property type="component" value="Unassembled WGS sequence"/>
</dbReference>